<dbReference type="RefSeq" id="WP_173414996.1">
    <property type="nucleotide sequence ID" value="NZ_CP054139.1"/>
</dbReference>
<dbReference type="Proteomes" id="UP000505355">
    <property type="component" value="Chromosome"/>
</dbReference>
<proteinExistence type="predicted"/>
<evidence type="ECO:0000313" key="1">
    <source>
        <dbReference type="EMBL" id="QKJ30309.1"/>
    </source>
</evidence>
<dbReference type="EMBL" id="CP054139">
    <property type="protein sequence ID" value="QKJ30309.1"/>
    <property type="molecule type" value="Genomic_DNA"/>
</dbReference>
<accession>A0A7D4QSY3</accession>
<dbReference type="KEGG" id="mmab:HQ865_11235"/>
<protein>
    <submittedName>
        <fullName evidence="1">Uncharacterized protein</fullName>
    </submittedName>
</protein>
<evidence type="ECO:0000313" key="2">
    <source>
        <dbReference type="Proteomes" id="UP000505355"/>
    </source>
</evidence>
<name>A0A7D4QSY3_9SPHI</name>
<organism evidence="1 2">
    <name type="scientific">Mucilaginibacter mali</name>
    <dbReference type="NCBI Taxonomy" id="2740462"/>
    <lineage>
        <taxon>Bacteria</taxon>
        <taxon>Pseudomonadati</taxon>
        <taxon>Bacteroidota</taxon>
        <taxon>Sphingobacteriia</taxon>
        <taxon>Sphingobacteriales</taxon>
        <taxon>Sphingobacteriaceae</taxon>
        <taxon>Mucilaginibacter</taxon>
    </lineage>
</organism>
<keyword evidence="2" id="KW-1185">Reference proteome</keyword>
<reference evidence="1 2" key="1">
    <citation type="submission" date="2020-05" db="EMBL/GenBank/DDBJ databases">
        <title>Mucilaginibacter mali sp. nov.</title>
        <authorList>
            <person name="Kim H.S."/>
            <person name="Lee K.C."/>
            <person name="Suh M.K."/>
            <person name="Kim J.-S."/>
            <person name="Han K.-I."/>
            <person name="Eom M.K."/>
            <person name="Shin Y.K."/>
            <person name="Lee J.-S."/>
        </authorList>
    </citation>
    <scope>NUCLEOTIDE SEQUENCE [LARGE SCALE GENOMIC DNA]</scope>
    <source>
        <strain evidence="1 2">G2-14</strain>
    </source>
</reference>
<sequence length="92" mass="10410">MSGNFRENFNGTSSLAKRQHYKKFVGVTATGWLERKIGKYLQGEKRGGIVDVYTRNGEKAVLERIPNPRPQAFFCGRESATIVGIDSEMERQ</sequence>
<gene>
    <name evidence="1" type="ORF">HQ865_11235</name>
</gene>
<dbReference type="AlphaFoldDB" id="A0A7D4QSY3"/>